<name>N8W738_9GAMM</name>
<comment type="caution">
    <text evidence="2">The sequence shown here is derived from an EMBL/GenBank/DDBJ whole genome shotgun (WGS) entry which is preliminary data.</text>
</comment>
<dbReference type="RefSeq" id="WP_004773327.1">
    <property type="nucleotide sequence ID" value="NZ_KB849358.1"/>
</dbReference>
<dbReference type="PANTHER" id="PTHR36836:SF1">
    <property type="entry name" value="COLANIC ACID BIOSYNTHESIS PROTEIN WCAK"/>
    <property type="match status" value="1"/>
</dbReference>
<proteinExistence type="predicted"/>
<sequence length="331" mass="38245">MRKKIGLVGYFGWGNFGDELFLEAHKQYLSPIYDLEVLHDKLESPYFEKPIDTYVDKVDAILIGGGDLLNPVRVSDLYWKKEYLKKPVFVYGIGVPNYKWSRANILKEYTDFLTHPNCKLIVVRDVESYNWIKKNIPVEDKLFWFPDAVCAWNRPAVPKVLNKPKTLGIVMRSHRSLTQDLQPLRNMIDHAKSLDYKIKHLVLANLELGQADLEMARSIAHEDEEIFYSEDLNAMCQEIASCSMLATIKFHGMVVATMYGIPCIAMSVTPKNRNFLKMIERSEMLQSYGSQDLHKHLSYYPAVIHNSVRYKLSKESKQGYELLLKSLSDNI</sequence>
<feature type="domain" description="Polysaccharide pyruvyl transferase" evidence="1">
    <location>
        <begin position="15"/>
        <end position="268"/>
    </location>
</feature>
<organism evidence="2 3">
    <name type="scientific">Acinetobacter vivianii</name>
    <dbReference type="NCBI Taxonomy" id="1776742"/>
    <lineage>
        <taxon>Bacteria</taxon>
        <taxon>Pseudomonadati</taxon>
        <taxon>Pseudomonadota</taxon>
        <taxon>Gammaproteobacteria</taxon>
        <taxon>Moraxellales</taxon>
        <taxon>Moraxellaceae</taxon>
        <taxon>Acinetobacter</taxon>
    </lineage>
</organism>
<dbReference type="HOGENOM" id="CLU_064913_0_0_6"/>
<protein>
    <recommendedName>
        <fullName evidence="1">Polysaccharide pyruvyl transferase domain-containing protein</fullName>
    </recommendedName>
</protein>
<reference evidence="2 3" key="1">
    <citation type="submission" date="2013-02" db="EMBL/GenBank/DDBJ databases">
        <title>The Genome Sequence of Acinetobacter sp. NIPH 758.</title>
        <authorList>
            <consortium name="The Broad Institute Genome Sequencing Platform"/>
            <consortium name="The Broad Institute Genome Sequencing Center for Infectious Disease"/>
            <person name="Cerqueira G."/>
            <person name="Feldgarden M."/>
            <person name="Courvalin P."/>
            <person name="Perichon B."/>
            <person name="Grillot-Courvalin C."/>
            <person name="Clermont D."/>
            <person name="Rocha E."/>
            <person name="Yoon E.-J."/>
            <person name="Nemec A."/>
            <person name="Walker B."/>
            <person name="Young S.K."/>
            <person name="Zeng Q."/>
            <person name="Gargeya S."/>
            <person name="Fitzgerald M."/>
            <person name="Haas B."/>
            <person name="Abouelleil A."/>
            <person name="Alvarado L."/>
            <person name="Arachchi H.M."/>
            <person name="Berlin A.M."/>
            <person name="Chapman S.B."/>
            <person name="Dewar J."/>
            <person name="Goldberg J."/>
            <person name="Griggs A."/>
            <person name="Gujja S."/>
            <person name="Hansen M."/>
            <person name="Howarth C."/>
            <person name="Imamovic A."/>
            <person name="Larimer J."/>
            <person name="McCowan C."/>
            <person name="Murphy C."/>
            <person name="Neiman D."/>
            <person name="Pearson M."/>
            <person name="Priest M."/>
            <person name="Roberts A."/>
            <person name="Saif S."/>
            <person name="Shea T."/>
            <person name="Sisk P."/>
            <person name="Sykes S."/>
            <person name="Wortman J."/>
            <person name="Nusbaum C."/>
            <person name="Birren B."/>
        </authorList>
    </citation>
    <scope>NUCLEOTIDE SEQUENCE [LARGE SCALE GENOMIC DNA]</scope>
    <source>
        <strain evidence="2 3">NIPH 758</strain>
    </source>
</reference>
<dbReference type="PATRIC" id="fig|1217712.3.peg.3193"/>
<dbReference type="eggNOG" id="COG2327">
    <property type="taxonomic scope" value="Bacteria"/>
</dbReference>
<dbReference type="InterPro" id="IPR007345">
    <property type="entry name" value="Polysacch_pyruvyl_Trfase"/>
</dbReference>
<dbReference type="PANTHER" id="PTHR36836">
    <property type="entry name" value="COLANIC ACID BIOSYNTHESIS PROTEIN WCAK"/>
    <property type="match status" value="1"/>
</dbReference>
<dbReference type="Pfam" id="PF04230">
    <property type="entry name" value="PS_pyruv_trans"/>
    <property type="match status" value="1"/>
</dbReference>
<evidence type="ECO:0000313" key="2">
    <source>
        <dbReference type="EMBL" id="ENU91167.1"/>
    </source>
</evidence>
<evidence type="ECO:0000313" key="3">
    <source>
        <dbReference type="Proteomes" id="UP000013049"/>
    </source>
</evidence>
<evidence type="ECO:0000259" key="1">
    <source>
        <dbReference type="Pfam" id="PF04230"/>
    </source>
</evidence>
<gene>
    <name evidence="2" type="ORF">F971_03305</name>
</gene>
<accession>N8W738</accession>
<dbReference type="Proteomes" id="UP000013049">
    <property type="component" value="Unassembled WGS sequence"/>
</dbReference>
<dbReference type="AlphaFoldDB" id="N8W738"/>
<dbReference type="EMBL" id="APPC01000022">
    <property type="protein sequence ID" value="ENU91167.1"/>
    <property type="molecule type" value="Genomic_DNA"/>
</dbReference>